<dbReference type="Gene3D" id="1.20.1250.20">
    <property type="entry name" value="MFS general substrate transporter like domains"/>
    <property type="match status" value="1"/>
</dbReference>
<dbReference type="Proteomes" id="UP001082703">
    <property type="component" value="Unassembled WGS sequence"/>
</dbReference>
<keyword evidence="2" id="KW-0813">Transport</keyword>
<dbReference type="InterPro" id="IPR011701">
    <property type="entry name" value="MFS"/>
</dbReference>
<feature type="domain" description="Major facilitator superfamily (MFS) profile" evidence="7">
    <location>
        <begin position="15"/>
        <end position="437"/>
    </location>
</feature>
<feature type="transmembrane region" description="Helical" evidence="6">
    <location>
        <begin position="50"/>
        <end position="68"/>
    </location>
</feature>
<feature type="transmembrane region" description="Helical" evidence="6">
    <location>
        <begin position="259"/>
        <end position="280"/>
    </location>
</feature>
<feature type="transmembrane region" description="Helical" evidence="6">
    <location>
        <begin position="379"/>
        <end position="401"/>
    </location>
</feature>
<keyword evidence="5 6" id="KW-0472">Membrane</keyword>
<evidence type="ECO:0000256" key="1">
    <source>
        <dbReference type="ARBA" id="ARBA00004651"/>
    </source>
</evidence>
<reference evidence="8 9" key="1">
    <citation type="submission" date="2022-11" db="EMBL/GenBank/DDBJ databases">
        <authorList>
            <person name="Caiyu Z."/>
        </authorList>
    </citation>
    <scope>NUCLEOTIDE SEQUENCE [LARGE SCALE GENOMIC DNA]</scope>
    <source>
        <strain evidence="8 9">YR-4</strain>
    </source>
</reference>
<dbReference type="PANTHER" id="PTHR42718">
    <property type="entry name" value="MAJOR FACILITATOR SUPERFAMILY MULTIDRUG TRANSPORTER MFSC"/>
    <property type="match status" value="1"/>
</dbReference>
<evidence type="ECO:0000313" key="8">
    <source>
        <dbReference type="EMBL" id="MCY1713646.1"/>
    </source>
</evidence>
<keyword evidence="3 6" id="KW-0812">Transmembrane</keyword>
<evidence type="ECO:0000256" key="6">
    <source>
        <dbReference type="SAM" id="Phobius"/>
    </source>
</evidence>
<dbReference type="RefSeq" id="WP_268057670.1">
    <property type="nucleotide sequence ID" value="NZ_JAPOHA010000004.1"/>
</dbReference>
<dbReference type="Gene3D" id="1.20.1720.10">
    <property type="entry name" value="Multidrug resistance protein D"/>
    <property type="match status" value="1"/>
</dbReference>
<evidence type="ECO:0000259" key="7">
    <source>
        <dbReference type="PROSITE" id="PS50850"/>
    </source>
</evidence>
<dbReference type="InterPro" id="IPR036259">
    <property type="entry name" value="MFS_trans_sf"/>
</dbReference>
<evidence type="ECO:0000256" key="2">
    <source>
        <dbReference type="ARBA" id="ARBA00022448"/>
    </source>
</evidence>
<feature type="transmembrane region" description="Helical" evidence="6">
    <location>
        <begin position="325"/>
        <end position="341"/>
    </location>
</feature>
<feature type="transmembrane region" description="Helical" evidence="6">
    <location>
        <begin position="167"/>
        <end position="185"/>
    </location>
</feature>
<evidence type="ECO:0000256" key="5">
    <source>
        <dbReference type="ARBA" id="ARBA00023136"/>
    </source>
</evidence>
<comment type="caution">
    <text evidence="8">The sequence shown here is derived from an EMBL/GenBank/DDBJ whole genome shotgun (WGS) entry which is preliminary data.</text>
</comment>
<feature type="transmembrane region" description="Helical" evidence="6">
    <location>
        <begin position="197"/>
        <end position="214"/>
    </location>
</feature>
<feature type="transmembrane region" description="Helical" evidence="6">
    <location>
        <begin position="292"/>
        <end position="313"/>
    </location>
</feature>
<proteinExistence type="predicted"/>
<dbReference type="InterPro" id="IPR020846">
    <property type="entry name" value="MFS_dom"/>
</dbReference>
<dbReference type="EMBL" id="JAPOHA010000004">
    <property type="protein sequence ID" value="MCY1713646.1"/>
    <property type="molecule type" value="Genomic_DNA"/>
</dbReference>
<keyword evidence="4 6" id="KW-1133">Transmembrane helix</keyword>
<name>A0ABT4BRX6_9FIRM</name>
<organism evidence="8 9">
    <name type="scientific">Caproiciproducens galactitolivorans</name>
    <dbReference type="NCBI Taxonomy" id="642589"/>
    <lineage>
        <taxon>Bacteria</taxon>
        <taxon>Bacillati</taxon>
        <taxon>Bacillota</taxon>
        <taxon>Clostridia</taxon>
        <taxon>Eubacteriales</taxon>
        <taxon>Acutalibacteraceae</taxon>
        <taxon>Caproiciproducens</taxon>
    </lineage>
</organism>
<sequence length="455" mass="49355">MKDQSVSLSKNDKKLIGTLCILIVYAKINLTMFNLAVPSISSAFSLSTSQVSWIMAGYTVILAVGAGVYSKLTGRFSFKFLYVVGLLLFTVGSLFGFLATSFTQVMIGRIIQATGAAAISPLSYGIVTRFFRSSIRGRVLGALSATIAFASGFGPVFGGFVEEYAGWHALFLVSGSCLLVLPFIFKYIPDAARQKEPFDIAGMVLFSSGITFFMLGITMNPFLCLVGLLVLGAFWIYINKVDHPFISAGLLKKTYYRRTLWIAFITFLCNTGLTFFLPIIMKSAFSMPTSEIGLLMIPGALAATLLGSAIGLWSDRYGSRRVLKISHWLMIGGFILLSFSSKLSPPVIALLVILPMIGTNGMLTASGKLISLTLDQSELGMGMGIFTLAYLLGGAFGPALVGRFIDLNMSFEMIYIILAVIGLVSFLLTLFVQETKDKTDQTSSFSKKEEQTVSN</sequence>
<evidence type="ECO:0000313" key="9">
    <source>
        <dbReference type="Proteomes" id="UP001082703"/>
    </source>
</evidence>
<accession>A0ABT4BRX6</accession>
<evidence type="ECO:0000256" key="4">
    <source>
        <dbReference type="ARBA" id="ARBA00022989"/>
    </source>
</evidence>
<keyword evidence="9" id="KW-1185">Reference proteome</keyword>
<dbReference type="PROSITE" id="PS50850">
    <property type="entry name" value="MFS"/>
    <property type="match status" value="1"/>
</dbReference>
<protein>
    <submittedName>
        <fullName evidence="8">MFS transporter</fullName>
    </submittedName>
</protein>
<evidence type="ECO:0000256" key="3">
    <source>
        <dbReference type="ARBA" id="ARBA00022692"/>
    </source>
</evidence>
<feature type="transmembrane region" description="Helical" evidence="6">
    <location>
        <begin position="413"/>
        <end position="432"/>
    </location>
</feature>
<dbReference type="Pfam" id="PF07690">
    <property type="entry name" value="MFS_1"/>
    <property type="match status" value="2"/>
</dbReference>
<comment type="subcellular location">
    <subcellularLocation>
        <location evidence="1">Cell membrane</location>
        <topology evidence="1">Multi-pass membrane protein</topology>
    </subcellularLocation>
</comment>
<dbReference type="SUPFAM" id="SSF103473">
    <property type="entry name" value="MFS general substrate transporter"/>
    <property type="match status" value="1"/>
</dbReference>
<feature type="transmembrane region" description="Helical" evidence="6">
    <location>
        <begin position="220"/>
        <end position="238"/>
    </location>
</feature>
<gene>
    <name evidence="8" type="ORF">OUY18_05185</name>
</gene>
<dbReference type="PRINTS" id="PR01036">
    <property type="entry name" value="TCRTETB"/>
</dbReference>
<feature type="transmembrane region" description="Helical" evidence="6">
    <location>
        <begin position="139"/>
        <end position="161"/>
    </location>
</feature>
<feature type="transmembrane region" description="Helical" evidence="6">
    <location>
        <begin position="80"/>
        <end position="100"/>
    </location>
</feature>
<dbReference type="CDD" id="cd17321">
    <property type="entry name" value="MFS_MMR_MDR_like"/>
    <property type="match status" value="1"/>
</dbReference>
<dbReference type="PANTHER" id="PTHR42718:SF9">
    <property type="entry name" value="MAJOR FACILITATOR SUPERFAMILY MULTIDRUG TRANSPORTER MFSC"/>
    <property type="match status" value="1"/>
</dbReference>
<feature type="transmembrane region" description="Helical" evidence="6">
    <location>
        <begin position="106"/>
        <end position="127"/>
    </location>
</feature>